<dbReference type="FunFam" id="1.20.58.1930:FF:000001">
    <property type="entry name" value="Erythrocyte membrane protein 1, PfEMP1"/>
    <property type="match status" value="1"/>
</dbReference>
<dbReference type="GO" id="GO:0016020">
    <property type="term" value="C:membrane"/>
    <property type="evidence" value="ECO:0007669"/>
    <property type="project" value="InterPro"/>
</dbReference>
<feature type="compositionally biased region" description="Acidic residues" evidence="2">
    <location>
        <begin position="1609"/>
        <end position="1622"/>
    </location>
</feature>
<dbReference type="FunFam" id="1.20.1310.20:FF:000001">
    <property type="entry name" value="Erythrocyte membrane protein 1, PfEMP1"/>
    <property type="match status" value="1"/>
</dbReference>
<feature type="compositionally biased region" description="Pro residues" evidence="2">
    <location>
        <begin position="1651"/>
        <end position="1660"/>
    </location>
</feature>
<feature type="compositionally biased region" description="Acidic residues" evidence="2">
    <location>
        <begin position="863"/>
        <end position="873"/>
    </location>
</feature>
<dbReference type="Gene3D" id="1.20.58.1930">
    <property type="match status" value="1"/>
</dbReference>
<feature type="compositionally biased region" description="Basic and acidic residues" evidence="2">
    <location>
        <begin position="755"/>
        <end position="764"/>
    </location>
</feature>
<dbReference type="EMBL" id="KI926026">
    <property type="protein sequence ID" value="ETW44402.1"/>
    <property type="molecule type" value="Genomic_DNA"/>
</dbReference>
<dbReference type="Pfam" id="PF03011">
    <property type="entry name" value="PFEMP"/>
    <property type="match status" value="2"/>
</dbReference>
<evidence type="ECO:0000313" key="9">
    <source>
        <dbReference type="EMBL" id="ETW44402.1"/>
    </source>
</evidence>
<dbReference type="GO" id="GO:0046789">
    <property type="term" value="F:host cell surface receptor binding"/>
    <property type="evidence" value="ECO:0007669"/>
    <property type="project" value="InterPro"/>
</dbReference>
<evidence type="ECO:0000259" key="8">
    <source>
        <dbReference type="Pfam" id="PF22672"/>
    </source>
</evidence>
<dbReference type="InterPro" id="IPR008602">
    <property type="entry name" value="Duffy-antigen-binding"/>
</dbReference>
<dbReference type="FunFam" id="1.20.58.830:FF:000004">
    <property type="entry name" value="Erythrocyte membrane protein 1, PfEMP1"/>
    <property type="match status" value="1"/>
</dbReference>
<reference evidence="9 10" key="1">
    <citation type="submission" date="2013-02" db="EMBL/GenBank/DDBJ databases">
        <title>The Genome Annotation of Plasmodium falciparum NF135/5.C10.</title>
        <authorList>
            <consortium name="The Broad Institute Genome Sequencing Platform"/>
            <consortium name="The Broad Institute Genome Sequencing Center for Infectious Disease"/>
            <person name="Neafsey D."/>
            <person name="Hoffman S."/>
            <person name="Volkman S."/>
            <person name="Rosenthal P."/>
            <person name="Walker B."/>
            <person name="Young S.K."/>
            <person name="Zeng Q."/>
            <person name="Gargeya S."/>
            <person name="Fitzgerald M."/>
            <person name="Haas B."/>
            <person name="Abouelleil A."/>
            <person name="Allen A.W."/>
            <person name="Alvarado L."/>
            <person name="Arachchi H.M."/>
            <person name="Berlin A.M."/>
            <person name="Chapman S.B."/>
            <person name="Gainer-Dewar J."/>
            <person name="Goldberg J."/>
            <person name="Griggs A."/>
            <person name="Gujja S."/>
            <person name="Hansen M."/>
            <person name="Howarth C."/>
            <person name="Imamovic A."/>
            <person name="Ireland A."/>
            <person name="Larimer J."/>
            <person name="McCowan C."/>
            <person name="Murphy C."/>
            <person name="Pearson M."/>
            <person name="Poon T.W."/>
            <person name="Priest M."/>
            <person name="Roberts A."/>
            <person name="Saif S."/>
            <person name="Shea T."/>
            <person name="Sisk P."/>
            <person name="Sykes S."/>
            <person name="Wortman J."/>
            <person name="Nusbaum C."/>
            <person name="Birren B."/>
        </authorList>
    </citation>
    <scope>NUCLEOTIDE SEQUENCE [LARGE SCALE GENOMIC DNA]</scope>
    <source>
        <strain evidence="9 10">NF135/5.C10</strain>
    </source>
</reference>
<dbReference type="InterPro" id="IPR042202">
    <property type="entry name" value="Duffy-ag-bd_sf"/>
</dbReference>
<keyword evidence="3" id="KW-1133">Transmembrane helix</keyword>
<evidence type="ECO:0000256" key="3">
    <source>
        <dbReference type="SAM" id="Phobius"/>
    </source>
</evidence>
<dbReference type="Pfam" id="PF18562">
    <property type="entry name" value="CIDR1_gamma"/>
    <property type="match status" value="1"/>
</dbReference>
<feature type="region of interest" description="Disordered" evidence="2">
    <location>
        <begin position="755"/>
        <end position="892"/>
    </location>
</feature>
<dbReference type="Pfam" id="PF15447">
    <property type="entry name" value="NTS"/>
    <property type="match status" value="1"/>
</dbReference>
<keyword evidence="3" id="KW-0472">Membrane</keyword>
<evidence type="ECO:0000259" key="4">
    <source>
        <dbReference type="Pfam" id="PF03011"/>
    </source>
</evidence>
<feature type="transmembrane region" description="Helical" evidence="3">
    <location>
        <begin position="1721"/>
        <end position="1744"/>
    </location>
</feature>
<dbReference type="Gene3D" id="1.20.58.830">
    <property type="match status" value="3"/>
</dbReference>
<evidence type="ECO:0000256" key="2">
    <source>
        <dbReference type="SAM" id="MobiDB-lite"/>
    </source>
</evidence>
<evidence type="ECO:0000313" key="10">
    <source>
        <dbReference type="Proteomes" id="UP000019114"/>
    </source>
</evidence>
<gene>
    <name evidence="9" type="ORF">PFNF135_00969</name>
</gene>
<feature type="domain" description="Duffy-binding-like" evidence="8">
    <location>
        <begin position="1205"/>
        <end position="1342"/>
    </location>
</feature>
<keyword evidence="1" id="KW-0175">Coiled coil</keyword>
<evidence type="ECO:0000259" key="6">
    <source>
        <dbReference type="Pfam" id="PF15447"/>
    </source>
</evidence>
<proteinExistence type="predicted"/>
<keyword evidence="3" id="KW-0812">Transmembrane</keyword>
<feature type="compositionally biased region" description="Basic and acidic residues" evidence="2">
    <location>
        <begin position="778"/>
        <end position="805"/>
    </location>
</feature>
<dbReference type="InterPro" id="IPR029210">
    <property type="entry name" value="PfEMP1_NTS"/>
</dbReference>
<feature type="compositionally biased region" description="Polar residues" evidence="2">
    <location>
        <begin position="1004"/>
        <end position="1016"/>
    </location>
</feature>
<feature type="region of interest" description="Disordered" evidence="2">
    <location>
        <begin position="592"/>
        <end position="615"/>
    </location>
</feature>
<evidence type="ECO:0000256" key="1">
    <source>
        <dbReference type="SAM" id="Coils"/>
    </source>
</evidence>
<protein>
    <recommendedName>
        <fullName evidence="11">Duffy-binding-like domain-containing protein</fullName>
    </recommendedName>
</protein>
<accession>W4ILR1</accession>
<feature type="region of interest" description="Disordered" evidence="2">
    <location>
        <begin position="1600"/>
        <end position="1703"/>
    </location>
</feature>
<feature type="domain" description="Duffy-binding-like" evidence="4">
    <location>
        <begin position="1463"/>
        <end position="1598"/>
    </location>
</feature>
<reference evidence="9 10" key="2">
    <citation type="submission" date="2013-02" db="EMBL/GenBank/DDBJ databases">
        <title>The Genome Sequence of Plasmodium falciparum NF135/5.C10.</title>
        <authorList>
            <consortium name="The Broad Institute Genome Sequencing Platform"/>
            <consortium name="The Broad Institute Genome Sequencing Center for Infectious Disease"/>
            <person name="Neafsey D."/>
            <person name="Cheeseman I."/>
            <person name="Volkman S."/>
            <person name="Adams J."/>
            <person name="Walker B."/>
            <person name="Young S.K."/>
            <person name="Zeng Q."/>
            <person name="Gargeya S."/>
            <person name="Fitzgerald M."/>
            <person name="Haas B."/>
            <person name="Abouelleil A."/>
            <person name="Alvarado L."/>
            <person name="Arachchi H.M."/>
            <person name="Berlin A.M."/>
            <person name="Chapman S.B."/>
            <person name="Dewar J."/>
            <person name="Goldberg J."/>
            <person name="Griggs A."/>
            <person name="Gujja S."/>
            <person name="Hansen M."/>
            <person name="Howarth C."/>
            <person name="Imamovic A."/>
            <person name="Larimer J."/>
            <person name="McCowan C."/>
            <person name="Murphy C."/>
            <person name="Neiman D."/>
            <person name="Pearson M."/>
            <person name="Priest M."/>
            <person name="Roberts A."/>
            <person name="Saif S."/>
            <person name="Shea T."/>
            <person name="Sisk P."/>
            <person name="Sykes S."/>
            <person name="Wortman J."/>
            <person name="Nusbaum C."/>
            <person name="Birren B."/>
        </authorList>
    </citation>
    <scope>NUCLEOTIDE SEQUENCE [LARGE SCALE GENOMIC DNA]</scope>
    <source>
        <strain evidence="9 10">NF135/5.C10</strain>
    </source>
</reference>
<feature type="coiled-coil region" evidence="1">
    <location>
        <begin position="1268"/>
        <end position="1295"/>
    </location>
</feature>
<evidence type="ECO:0000259" key="5">
    <source>
        <dbReference type="Pfam" id="PF05424"/>
    </source>
</evidence>
<evidence type="ECO:0000259" key="7">
    <source>
        <dbReference type="Pfam" id="PF18562"/>
    </source>
</evidence>
<feature type="region of interest" description="Disordered" evidence="2">
    <location>
        <begin position="982"/>
        <end position="1018"/>
    </location>
</feature>
<dbReference type="InterPro" id="IPR041480">
    <property type="entry name" value="CIDR1_gamma"/>
</dbReference>
<feature type="compositionally biased region" description="Low complexity" evidence="2">
    <location>
        <begin position="988"/>
        <end position="1003"/>
    </location>
</feature>
<evidence type="ECO:0008006" key="11">
    <source>
        <dbReference type="Google" id="ProtNLM"/>
    </source>
</evidence>
<dbReference type="FunFam" id="1.20.58.830:FF:000001">
    <property type="entry name" value="Erythrocyte membrane protein 1, PfEMP1"/>
    <property type="match status" value="1"/>
</dbReference>
<dbReference type="SUPFAM" id="SSF140924">
    <property type="entry name" value="Duffy binding domain-like"/>
    <property type="match status" value="4"/>
</dbReference>
<feature type="domain" description="Cysteine-rich interdomain region 1 gamma" evidence="7">
    <location>
        <begin position="1390"/>
        <end position="1440"/>
    </location>
</feature>
<dbReference type="InterPro" id="IPR054595">
    <property type="entry name" value="DBL_C"/>
</dbReference>
<feature type="domain" description="Duffy-binding-like" evidence="4">
    <location>
        <begin position="625"/>
        <end position="800"/>
    </location>
</feature>
<feature type="domain" description="Duffy-antigen binding" evidence="5">
    <location>
        <begin position="961"/>
        <end position="1167"/>
    </location>
</feature>
<feature type="domain" description="Duffy-binding-like" evidence="8">
    <location>
        <begin position="315"/>
        <end position="471"/>
    </location>
</feature>
<dbReference type="Gene3D" id="1.20.1310.20">
    <property type="entry name" value="Duffy-antigen binding domain"/>
    <property type="match status" value="2"/>
</dbReference>
<dbReference type="Proteomes" id="UP000019114">
    <property type="component" value="Unassembled WGS sequence"/>
</dbReference>
<dbReference type="Pfam" id="PF22672">
    <property type="entry name" value="DBL_C"/>
    <property type="match status" value="2"/>
</dbReference>
<feature type="region of interest" description="Disordered" evidence="2">
    <location>
        <begin position="908"/>
        <end position="966"/>
    </location>
</feature>
<feature type="domain" description="Plasmodium falciparum erythrocyte membrane protein-1 N-terminal segment" evidence="6">
    <location>
        <begin position="19"/>
        <end position="52"/>
    </location>
</feature>
<dbReference type="Pfam" id="PF05424">
    <property type="entry name" value="Duffy_binding"/>
    <property type="match status" value="2"/>
</dbReference>
<dbReference type="InterPro" id="IPR004258">
    <property type="entry name" value="DBL"/>
</dbReference>
<organism evidence="9 10">
    <name type="scientific">Plasmodium falciparum NF135/5.C10</name>
    <dbReference type="NCBI Taxonomy" id="1036726"/>
    <lineage>
        <taxon>Eukaryota</taxon>
        <taxon>Sar</taxon>
        <taxon>Alveolata</taxon>
        <taxon>Apicomplexa</taxon>
        <taxon>Aconoidasida</taxon>
        <taxon>Haemosporida</taxon>
        <taxon>Plasmodiidae</taxon>
        <taxon>Plasmodium</taxon>
        <taxon>Plasmodium (Laverania)</taxon>
    </lineage>
</organism>
<sequence>MLPQGGGGRGGDGGTQDEDAKHAFDRIGEKVHEEVTRKAIQYNNYLHGVLSNVNFSNNEIIDTTKPCLLDHNKHTTVSWGVINPCANRQTVRFSDDGRSQCSTSRITGNNSNTGACAPYRKLQLCDYNLEKITDTYTTTTHNLLVDVLLAAKYEGQSITQDYPKYQAQYDADNPDFNTTICTVLARSFADIGDIIRGKDLYVGNRKEREKEELQKNLKDIFKKIYDNLVKNKEDAKGHYGSDENYYKLREDWWEANRAKVWEAITCHAGESDKYFRRTCGSGNNASPTQGKCRCKTNVVPTYFDYVPQFLRWFEEWAEDFCRKKKKKLPNVKTNCRGNYKGQQRYCSRNGYDCEKTKRAIGKLRYGNRCIDCLYACNPYVEWMDNKKKEFEKQKKKCEIQIFQNNEPKVSAYDKINNLYYDYFYKELKQKYSSIEEFLRLLNQDAKCKNLKEYDSESEIDFNNSTTTFSGSQYCQPCPLCGVKHKGGNEWEERKENDKCNIKLYRPKDDQHGTTITILKSGEKQKEIEKKLNAFCNQTSGSSVVGSGDCGGNSDPSLCEPWQCYQSDQLEKVGEGKDDEDDHDYENEVKDAGGLCILPNPKKNKEKSEANSQNEPAEFQKTYNDFFNFWVAHMLKDSIHWKKKLDKCINNTNGKTMKCRNGCNNDCECFKKWIKQKKEEEWKKIKNHFKTQEAFKNGGENVANDMLSGLMKSADFVLEGVLELQFLNENTEEKSENSLDSEEIQHLKQIKKILDEEKQKSKEEPAGGSGIGSATGKKTIMDKLIEHEEGEAEKCKKTQEECERQKQQQQQKQPTGGPGRAAVPSRDTARGPTVGAEDDSDESGSEEEEEEEEEEGGGDHQQQQEEEEKQAEEEEKVKDSATAETPQQEDPKVCETVKSALKLENLKEACSLKYGPKAPTSWKCIPSGGDKTATSSESGLRRSRREAPGAEPPTKSGATTGGLCIPPRRRRLYVGKLQEWANSDETLHGGESSPGGEKSPVSGETTRGPTSPPSSNLRDVDGLRDAFIESAAIETFFLWHKFKMDKEREDIEKNGQDKVAYTSPEPDKLDKKLKEGKIDDEFKRQMFYTLGDYRDILFGKDISNNMDTINQNISAVFSDNGGKNSAGKDRENWWKEYGPHIWNGMLCALSYDNKTQQIEEKLREKLTKKDRNDYKYDNVSFSGGFNGDTKLDDFVKIPTYFRYLEEWGEEFCRKRIHKLDIIEKDCRGKNGGKVCSGYGENCDDQLDADPSTVPSLKCQSCGEECRKYKKWIEKKKMEYEKQKNAYKQQKQDAESNNGFCATLTTYTEAKDFLKTLGPCSKKDDDSGNGKTLFKDIDKTFGHENYCGPCSEFKIDFTKAKCTGDEEKRKCNGKNKNSIDAKDIQNKTDANGNIEMRVSDNTESGKEFKDLDACRGAGIFKRIRKDEWTCEKVCGYVVCKPKTSDGEKVDGKPNGENPIITITALVTHWVQNFLEDYNKIKKKLNPCTKNDQESTCIKDCVEKWVQQKRKEWDKIKNLLNEQYKGDNAEMDPSVRSSLVDLIEGFAPKIDKGRHKGSVSLVKLFKCNCDKKSENSGGNDPVKCLLEKLKDKIGECKDQTNVEKQASCDSTLVEDDDEPFEEENENPVGKQQPSFCPEIKSEQEEEGDKCEPAAPVPPAPEPPADSGEQTPILKPEEEAPSPADTPPSTPAAPKLPEQPKKPRIKTRNVLEHPAVIPALVTSTLAWSVGIGFAAFTYFYLKVLYIYIYMWGCMWIKK</sequence>
<feature type="domain" description="Duffy-antigen binding" evidence="5">
    <location>
        <begin position="114"/>
        <end position="311"/>
    </location>
</feature>
<feature type="compositionally biased region" description="Acidic residues" evidence="2">
    <location>
        <begin position="835"/>
        <end position="855"/>
    </location>
</feature>
<name>W4ILR1_PLAFA</name>